<comment type="caution">
    <text evidence="2">The sequence shown here is derived from an EMBL/GenBank/DDBJ whole genome shotgun (WGS) entry which is preliminary data.</text>
</comment>
<evidence type="ECO:0000313" key="3">
    <source>
        <dbReference type="Proteomes" id="UP000231379"/>
    </source>
</evidence>
<sequence length="114" mass="11915">MLSLFPELLFLAPLSATLIRAAAALVFLYAAWHHITIIESRLLKALGIAEVGIALLLLAGIYTQAAALAGALVALLWLSRGIRPLPLSTALLTFALTLSLLVTGAGALAFDLPL</sequence>
<evidence type="ECO:0000256" key="1">
    <source>
        <dbReference type="SAM" id="Phobius"/>
    </source>
</evidence>
<gene>
    <name evidence="2" type="ORF">COU20_01780</name>
</gene>
<protein>
    <recommendedName>
        <fullName evidence="4">DoxX family protein</fullName>
    </recommendedName>
</protein>
<organism evidence="2 3">
    <name type="scientific">Candidatus Kaiserbacteria bacterium CG10_big_fil_rev_8_21_14_0_10_59_10</name>
    <dbReference type="NCBI Taxonomy" id="1974612"/>
    <lineage>
        <taxon>Bacteria</taxon>
        <taxon>Candidatus Kaiseribacteriota</taxon>
    </lineage>
</organism>
<accession>A0A2H0U7W9</accession>
<name>A0A2H0U7W9_9BACT</name>
<feature type="transmembrane region" description="Helical" evidence="1">
    <location>
        <begin position="90"/>
        <end position="110"/>
    </location>
</feature>
<feature type="transmembrane region" description="Helical" evidence="1">
    <location>
        <begin position="48"/>
        <end position="78"/>
    </location>
</feature>
<keyword evidence="1" id="KW-0472">Membrane</keyword>
<keyword evidence="1" id="KW-0812">Transmembrane</keyword>
<reference evidence="3" key="1">
    <citation type="submission" date="2017-09" db="EMBL/GenBank/DDBJ databases">
        <title>Depth-based differentiation of microbial function through sediment-hosted aquifers and enrichment of novel symbionts in the deep terrestrial subsurface.</title>
        <authorList>
            <person name="Probst A.J."/>
            <person name="Ladd B."/>
            <person name="Jarett J.K."/>
            <person name="Geller-Mcgrath D.E."/>
            <person name="Sieber C.M.K."/>
            <person name="Emerson J.B."/>
            <person name="Anantharaman K."/>
            <person name="Thomas B.C."/>
            <person name="Malmstrom R."/>
            <person name="Stieglmeier M."/>
            <person name="Klingl A."/>
            <person name="Woyke T."/>
            <person name="Ryan C.M."/>
            <person name="Banfield J.F."/>
        </authorList>
    </citation>
    <scope>NUCLEOTIDE SEQUENCE [LARGE SCALE GENOMIC DNA]</scope>
</reference>
<dbReference type="EMBL" id="PFBM01000012">
    <property type="protein sequence ID" value="PIR82511.1"/>
    <property type="molecule type" value="Genomic_DNA"/>
</dbReference>
<dbReference type="Proteomes" id="UP000231379">
    <property type="component" value="Unassembled WGS sequence"/>
</dbReference>
<dbReference type="AlphaFoldDB" id="A0A2H0U7W9"/>
<evidence type="ECO:0000313" key="2">
    <source>
        <dbReference type="EMBL" id="PIR82511.1"/>
    </source>
</evidence>
<keyword evidence="1" id="KW-1133">Transmembrane helix</keyword>
<proteinExistence type="predicted"/>
<evidence type="ECO:0008006" key="4">
    <source>
        <dbReference type="Google" id="ProtNLM"/>
    </source>
</evidence>